<accession>A0A812SBY4</accession>
<feature type="region of interest" description="Disordered" evidence="1">
    <location>
        <begin position="19"/>
        <end position="71"/>
    </location>
</feature>
<dbReference type="EMBL" id="CAJNDS010002424">
    <property type="protein sequence ID" value="CAE7468889.1"/>
    <property type="molecule type" value="Genomic_DNA"/>
</dbReference>
<feature type="transmembrane region" description="Helical" evidence="2">
    <location>
        <begin position="462"/>
        <end position="485"/>
    </location>
</feature>
<keyword evidence="2" id="KW-1133">Transmembrane helix</keyword>
<gene>
    <name evidence="3" type="ORF">SNAT2548_LOCUS26263</name>
</gene>
<evidence type="ECO:0000256" key="1">
    <source>
        <dbReference type="SAM" id="MobiDB-lite"/>
    </source>
</evidence>
<feature type="transmembrane region" description="Helical" evidence="2">
    <location>
        <begin position="380"/>
        <end position="402"/>
    </location>
</feature>
<name>A0A812SBY4_9DINO</name>
<protein>
    <submittedName>
        <fullName evidence="3">Uncharacterized protein</fullName>
    </submittedName>
</protein>
<feature type="compositionally biased region" description="Basic and acidic residues" evidence="1">
    <location>
        <begin position="45"/>
        <end position="57"/>
    </location>
</feature>
<dbReference type="Proteomes" id="UP000604046">
    <property type="component" value="Unassembled WGS sequence"/>
</dbReference>
<feature type="transmembrane region" description="Helical" evidence="2">
    <location>
        <begin position="129"/>
        <end position="146"/>
    </location>
</feature>
<feature type="transmembrane region" description="Helical" evidence="2">
    <location>
        <begin position="236"/>
        <end position="259"/>
    </location>
</feature>
<feature type="transmembrane region" description="Helical" evidence="2">
    <location>
        <begin position="185"/>
        <end position="204"/>
    </location>
</feature>
<feature type="transmembrane region" description="Helical" evidence="2">
    <location>
        <begin position="271"/>
        <end position="294"/>
    </location>
</feature>
<proteinExistence type="predicted"/>
<reference evidence="3" key="1">
    <citation type="submission" date="2021-02" db="EMBL/GenBank/DDBJ databases">
        <authorList>
            <person name="Dougan E. K."/>
            <person name="Rhodes N."/>
            <person name="Thang M."/>
            <person name="Chan C."/>
        </authorList>
    </citation>
    <scope>NUCLEOTIDE SEQUENCE</scope>
</reference>
<feature type="transmembrane region" description="Helical" evidence="2">
    <location>
        <begin position="158"/>
        <end position="179"/>
    </location>
</feature>
<sequence>MQRSVRACKVAPCVEFSDLRGSIPHADPERPAPKAPDVNQEEEPEPKHSPTDSKKNSELLPPPENSEEAYGQPLPQVGKAWRVAQLVGTGLCSAFLVSICFTASLAASGLWPVPGHKSASFWGGFLNRLVWALSPCFLGSFFPGLCNPTLMTKRSCQVFFLLVSLVPFVIANISFPYAVGTENEGIVFFSTCFWPTTTCIFFLPSMVAGIRHCRGDDDWYQLCSQVRYIRQQGKNFWLDLLSLVACFLATVLPVNYIALDFAVVMPNMSTLVAAVLRPLISMLLKGCCVAVFKVAASGLGPTMHRYGMFPLALNLGLHTSLAAAQCRDWPSVGIWVLCDCATILWRAVRARHAGAFRKRFVDLTPWLSDEDLLKRMSFEAIILGWGLTAALSSLLVFSPLAWVLPRMLQEFLLTSGLSSVKYLAVVCVCDVSADILSIVYLTHLCNCDFSKVLGHPFSGPVCHAYISSLAVVWAPCALGCFGWVFQHMCVSTFKSEC</sequence>
<keyword evidence="2" id="KW-0812">Transmembrane</keyword>
<feature type="transmembrane region" description="Helical" evidence="2">
    <location>
        <begin position="86"/>
        <end position="109"/>
    </location>
</feature>
<dbReference type="OrthoDB" id="437365at2759"/>
<keyword evidence="4" id="KW-1185">Reference proteome</keyword>
<keyword evidence="2" id="KW-0472">Membrane</keyword>
<evidence type="ECO:0000313" key="3">
    <source>
        <dbReference type="EMBL" id="CAE7468889.1"/>
    </source>
</evidence>
<evidence type="ECO:0000313" key="4">
    <source>
        <dbReference type="Proteomes" id="UP000604046"/>
    </source>
</evidence>
<comment type="caution">
    <text evidence="3">The sequence shown here is derived from an EMBL/GenBank/DDBJ whole genome shotgun (WGS) entry which is preliminary data.</text>
</comment>
<organism evidence="3 4">
    <name type="scientific">Symbiodinium natans</name>
    <dbReference type="NCBI Taxonomy" id="878477"/>
    <lineage>
        <taxon>Eukaryota</taxon>
        <taxon>Sar</taxon>
        <taxon>Alveolata</taxon>
        <taxon>Dinophyceae</taxon>
        <taxon>Suessiales</taxon>
        <taxon>Symbiodiniaceae</taxon>
        <taxon>Symbiodinium</taxon>
    </lineage>
</organism>
<evidence type="ECO:0000256" key="2">
    <source>
        <dbReference type="SAM" id="Phobius"/>
    </source>
</evidence>
<dbReference type="AlphaFoldDB" id="A0A812SBY4"/>